<evidence type="ECO:0000313" key="3">
    <source>
        <dbReference type="EMBL" id="GMH59119.1"/>
    </source>
</evidence>
<proteinExistence type="predicted"/>
<accession>A0A9W7DWL6</accession>
<keyword evidence="4" id="KW-1185">Reference proteome</keyword>
<feature type="non-terminal residue" evidence="3">
    <location>
        <position position="775"/>
    </location>
</feature>
<feature type="coiled-coil region" evidence="1">
    <location>
        <begin position="642"/>
        <end position="669"/>
    </location>
</feature>
<dbReference type="OrthoDB" id="199064at2759"/>
<reference evidence="3" key="1">
    <citation type="submission" date="2022-07" db="EMBL/GenBank/DDBJ databases">
        <title>Genome analysis of Parmales, a sister group of diatoms, reveals the evolutionary specialization of diatoms from phago-mixotrophs to photoautotrophs.</title>
        <authorList>
            <person name="Ban H."/>
            <person name="Sato S."/>
            <person name="Yoshikawa S."/>
            <person name="Kazumasa Y."/>
            <person name="Nakamura Y."/>
            <person name="Ichinomiya M."/>
            <person name="Saitoh K."/>
            <person name="Sato N."/>
            <person name="Blanc-Mathieu R."/>
            <person name="Endo H."/>
            <person name="Kuwata A."/>
            <person name="Ogata H."/>
        </authorList>
    </citation>
    <scope>NUCLEOTIDE SEQUENCE</scope>
</reference>
<sequence>MLQPTAGATEAKKWMVNRRTKRAVSVNVTLQPATVTTMDREAFRHIMYSGDIDVDSGTSHAIDYVKNRAPLIGGKVYSGLEMQKRAKATFSTQPKPSKRRRGNKRASNLYFEQHPGEADEPSALVKALAIRLPAHDSYALPADLLEQPLSPTAMGPPILHPKLFSNLDPLDSKDGSSPPVRASDPIVGSLAAHYKRVKQVKRRKRKKIKEGKQIMSSASGYGAKALNEEDKFVLTMPLLNLPSVAAAQTPPPLSSFQQQHGTVPTRRKMSKPIQMLKPLERERLDIEQSIIKSTYNLIDTKYSNDKSLAFYNKLNDNAVNSLPLNYVFRKAVDKYIRAKTSSAMELWRRYVKIHRAHETEEGFKSLQASTIQRAVRCYLAKIMVKVQKRKRQEYKLSRVIFLQGCWRRKMAFNVWTTKRNVIRTAKLNFMATKIQATFRAFLYGSVPARKIVRIELHRALKCLTGRMPVHRAPLLGGLLPSEARKLTRSLDIVTHPGVPYRTMGTPSEIRFLIASCWRIIARREEEGERQKNQWKESKRLKEEKRRKELEDELAAHKALFERKLQEAHAVEEFEKLSLEEAEAQRRIQTRLEKEIADMAHLEERGYKNEAEAMAREERFQKQYAGQLLDQRKSDIMLELSMFQAEDRAAKELRQHLKDVEVEEERQRIEAEHMKKISEMDGDLTKRSNRIRFHRKKKQYFKSPKNRREYLKKKREEEHRMRLLEVTPTPPVIPTAKPRRRKTKAFSKPPPLPFVIAKVGGRYIRMFCEPVPSAKA</sequence>
<comment type="caution">
    <text evidence="3">The sequence shown here is derived from an EMBL/GenBank/DDBJ whole genome shotgun (WGS) entry which is preliminary data.</text>
</comment>
<evidence type="ECO:0000256" key="2">
    <source>
        <dbReference type="SAM" id="MobiDB-lite"/>
    </source>
</evidence>
<feature type="region of interest" description="Disordered" evidence="2">
    <location>
        <begin position="250"/>
        <end position="269"/>
    </location>
</feature>
<protein>
    <submittedName>
        <fullName evidence="3">Uncharacterized protein</fullName>
    </submittedName>
</protein>
<dbReference type="AlphaFoldDB" id="A0A9W7DWL6"/>
<name>A0A9W7DWL6_9STRA</name>
<feature type="region of interest" description="Disordered" evidence="2">
    <location>
        <begin position="728"/>
        <end position="750"/>
    </location>
</feature>
<keyword evidence="1" id="KW-0175">Coiled coil</keyword>
<dbReference type="Proteomes" id="UP001165082">
    <property type="component" value="Unassembled WGS sequence"/>
</dbReference>
<feature type="region of interest" description="Disordered" evidence="2">
    <location>
        <begin position="86"/>
        <end position="106"/>
    </location>
</feature>
<feature type="coiled-coil region" evidence="1">
    <location>
        <begin position="532"/>
        <end position="604"/>
    </location>
</feature>
<gene>
    <name evidence="3" type="ORF">TrRE_jg11236</name>
</gene>
<feature type="region of interest" description="Disordered" evidence="2">
    <location>
        <begin position="165"/>
        <end position="184"/>
    </location>
</feature>
<dbReference type="EMBL" id="BRXZ01003646">
    <property type="protein sequence ID" value="GMH59119.1"/>
    <property type="molecule type" value="Genomic_DNA"/>
</dbReference>
<evidence type="ECO:0000256" key="1">
    <source>
        <dbReference type="SAM" id="Coils"/>
    </source>
</evidence>
<organism evidence="3 4">
    <name type="scientific">Triparma retinervis</name>
    <dbReference type="NCBI Taxonomy" id="2557542"/>
    <lineage>
        <taxon>Eukaryota</taxon>
        <taxon>Sar</taxon>
        <taxon>Stramenopiles</taxon>
        <taxon>Ochrophyta</taxon>
        <taxon>Bolidophyceae</taxon>
        <taxon>Parmales</taxon>
        <taxon>Triparmaceae</taxon>
        <taxon>Triparma</taxon>
    </lineage>
</organism>
<evidence type="ECO:0000313" key="4">
    <source>
        <dbReference type="Proteomes" id="UP001165082"/>
    </source>
</evidence>